<reference evidence="1 2" key="1">
    <citation type="journal article" date="2018" name="Sci. Rep.">
        <title>Genomic signatures of local adaptation to the degree of environmental predictability in rotifers.</title>
        <authorList>
            <person name="Franch-Gras L."/>
            <person name="Hahn C."/>
            <person name="Garcia-Roger E.M."/>
            <person name="Carmona M.J."/>
            <person name="Serra M."/>
            <person name="Gomez A."/>
        </authorList>
    </citation>
    <scope>NUCLEOTIDE SEQUENCE [LARGE SCALE GENOMIC DNA]</scope>
    <source>
        <strain evidence="1">HYR1</strain>
    </source>
</reference>
<dbReference type="Proteomes" id="UP000276133">
    <property type="component" value="Unassembled WGS sequence"/>
</dbReference>
<dbReference type="EMBL" id="REGN01004467">
    <property type="protein sequence ID" value="RNA17379.1"/>
    <property type="molecule type" value="Genomic_DNA"/>
</dbReference>
<protein>
    <submittedName>
        <fullName evidence="1">Uncharacterized protein</fullName>
    </submittedName>
</protein>
<gene>
    <name evidence="1" type="ORF">BpHYR1_004206</name>
</gene>
<name>A0A3M7R1N5_BRAPC</name>
<comment type="caution">
    <text evidence="1">The sequence shown here is derived from an EMBL/GenBank/DDBJ whole genome shotgun (WGS) entry which is preliminary data.</text>
</comment>
<dbReference type="AlphaFoldDB" id="A0A3M7R1N5"/>
<sequence>MSRFNYHSSHNHNDFHNRFGTDWIILLGFKMKRISSADCTNNSYLNVKKRIKSSVATICTLTEVNIQAILNLRRMMLRLWFKHSKSIKQHLKITIVYQINV</sequence>
<keyword evidence="2" id="KW-1185">Reference proteome</keyword>
<organism evidence="1 2">
    <name type="scientific">Brachionus plicatilis</name>
    <name type="common">Marine rotifer</name>
    <name type="synonym">Brachionus muelleri</name>
    <dbReference type="NCBI Taxonomy" id="10195"/>
    <lineage>
        <taxon>Eukaryota</taxon>
        <taxon>Metazoa</taxon>
        <taxon>Spiralia</taxon>
        <taxon>Gnathifera</taxon>
        <taxon>Rotifera</taxon>
        <taxon>Eurotatoria</taxon>
        <taxon>Monogononta</taxon>
        <taxon>Pseudotrocha</taxon>
        <taxon>Ploima</taxon>
        <taxon>Brachionidae</taxon>
        <taxon>Brachionus</taxon>
    </lineage>
</organism>
<accession>A0A3M7R1N5</accession>
<evidence type="ECO:0000313" key="2">
    <source>
        <dbReference type="Proteomes" id="UP000276133"/>
    </source>
</evidence>
<proteinExistence type="predicted"/>
<evidence type="ECO:0000313" key="1">
    <source>
        <dbReference type="EMBL" id="RNA17379.1"/>
    </source>
</evidence>